<proteinExistence type="inferred from homology"/>
<dbReference type="GO" id="GO:0009706">
    <property type="term" value="C:chloroplast inner membrane"/>
    <property type="evidence" value="ECO:0007669"/>
    <property type="project" value="UniProtKB-SubCell"/>
</dbReference>
<dbReference type="OrthoDB" id="414558at2759"/>
<feature type="transmembrane region" description="Helical" evidence="7">
    <location>
        <begin position="137"/>
        <end position="159"/>
    </location>
</feature>
<comment type="similarity">
    <text evidence="2 7">Belongs to the Tic20 family.</text>
</comment>
<dbReference type="PANTHER" id="PTHR33510:SF5">
    <property type="entry name" value="PROTEIN TIC 20-II, CHLOROPLASTIC"/>
    <property type="match status" value="1"/>
</dbReference>
<dbReference type="PANTHER" id="PTHR33510">
    <property type="entry name" value="PROTEIN TIC 20-II, CHLOROPLASTIC"/>
    <property type="match status" value="1"/>
</dbReference>
<dbReference type="EMBL" id="JABCRI010000008">
    <property type="protein sequence ID" value="KAF8402349.1"/>
    <property type="molecule type" value="Genomic_DNA"/>
</dbReference>
<organism evidence="8 9">
    <name type="scientific">Tetracentron sinense</name>
    <name type="common">Spur-leaf</name>
    <dbReference type="NCBI Taxonomy" id="13715"/>
    <lineage>
        <taxon>Eukaryota</taxon>
        <taxon>Viridiplantae</taxon>
        <taxon>Streptophyta</taxon>
        <taxon>Embryophyta</taxon>
        <taxon>Tracheophyta</taxon>
        <taxon>Spermatophyta</taxon>
        <taxon>Magnoliopsida</taxon>
        <taxon>Trochodendrales</taxon>
        <taxon>Trochodendraceae</taxon>
        <taxon>Tetracentron</taxon>
    </lineage>
</organism>
<keyword evidence="5 7" id="KW-1133">Transmembrane helix</keyword>
<keyword evidence="9" id="KW-1185">Reference proteome</keyword>
<accession>A0A835DJJ1</accession>
<dbReference type="Proteomes" id="UP000655225">
    <property type="component" value="Unassembled WGS sequence"/>
</dbReference>
<dbReference type="Pfam" id="PF16166">
    <property type="entry name" value="TIC20"/>
    <property type="match status" value="1"/>
</dbReference>
<comment type="caution">
    <text evidence="8">The sequence shown here is derived from an EMBL/GenBank/DDBJ whole genome shotgun (WGS) entry which is preliminary data.</text>
</comment>
<feature type="transmembrane region" description="Helical" evidence="7">
    <location>
        <begin position="66"/>
        <end position="86"/>
    </location>
</feature>
<evidence type="ECO:0000256" key="4">
    <source>
        <dbReference type="ARBA" id="ARBA00022780"/>
    </source>
</evidence>
<gene>
    <name evidence="8" type="ORF">HHK36_013303</name>
</gene>
<evidence type="ECO:0000313" key="9">
    <source>
        <dbReference type="Proteomes" id="UP000655225"/>
    </source>
</evidence>
<evidence type="ECO:0000256" key="5">
    <source>
        <dbReference type="ARBA" id="ARBA00022989"/>
    </source>
</evidence>
<keyword evidence="4" id="KW-1001">Plastid inner membrane</keyword>
<comment type="function">
    <text evidence="7">Involved in protein precursor import into chloroplasts.</text>
</comment>
<keyword evidence="7" id="KW-0934">Plastid</keyword>
<sequence length="195" mass="22221">MASIPLLRLSLLPSPQTLKTQHFFTSSLMVRFPHSLRSTAIAPRYKTPPSRTVRMSYQTVPATDRLISAVAYFLPFFNGLPYGRYLFTRYPDLGFLFEPIFPFLSFYKSIPYASFVAFFALYLGVVRNPSFSRYVRFNSMQAVVLDVLLVLPLLVQRIFNPVPSSLSSDPIETLLRQVRCASLNLENDDAELFAS</sequence>
<keyword evidence="3 7" id="KW-0812">Transmembrane</keyword>
<dbReference type="InterPro" id="IPR005691">
    <property type="entry name" value="Tic20"/>
</dbReference>
<evidence type="ECO:0000256" key="2">
    <source>
        <dbReference type="ARBA" id="ARBA00009596"/>
    </source>
</evidence>
<evidence type="ECO:0000313" key="8">
    <source>
        <dbReference type="EMBL" id="KAF8402349.1"/>
    </source>
</evidence>
<evidence type="ECO:0000256" key="1">
    <source>
        <dbReference type="ARBA" id="ARBA00004478"/>
    </source>
</evidence>
<name>A0A835DJJ1_TETSI</name>
<evidence type="ECO:0000256" key="7">
    <source>
        <dbReference type="RuleBase" id="RU367003"/>
    </source>
</evidence>
<protein>
    <recommendedName>
        <fullName evidence="7">Protein TIC 20</fullName>
    </recommendedName>
</protein>
<reference evidence="8 9" key="1">
    <citation type="submission" date="2020-04" db="EMBL/GenBank/DDBJ databases">
        <title>Plant Genome Project.</title>
        <authorList>
            <person name="Zhang R.-G."/>
        </authorList>
    </citation>
    <scope>NUCLEOTIDE SEQUENCE [LARGE SCALE GENOMIC DNA]</scope>
    <source>
        <strain evidence="8">YNK0</strain>
        <tissue evidence="8">Leaf</tissue>
    </source>
</reference>
<evidence type="ECO:0000256" key="3">
    <source>
        <dbReference type="ARBA" id="ARBA00022692"/>
    </source>
</evidence>
<keyword evidence="7" id="KW-0150">Chloroplast</keyword>
<keyword evidence="6 7" id="KW-0472">Membrane</keyword>
<comment type="subcellular location">
    <subcellularLocation>
        <location evidence="1">Plastid</location>
        <location evidence="1">Chloroplast inner membrane</location>
        <topology evidence="1">Multi-pass membrane protein</topology>
    </subcellularLocation>
    <subcellularLocation>
        <location evidence="7">Plastid</location>
        <location evidence="7">Chloroplast membrane</location>
        <topology evidence="7">Multi-pass membrane protein</topology>
    </subcellularLocation>
</comment>
<comment type="caution">
    <text evidence="7">Lacks conserved residue(s) required for the propagation of feature annotation.</text>
</comment>
<dbReference type="AlphaFoldDB" id="A0A835DJJ1"/>
<evidence type="ECO:0000256" key="6">
    <source>
        <dbReference type="ARBA" id="ARBA00023136"/>
    </source>
</evidence>
<feature type="transmembrane region" description="Helical" evidence="7">
    <location>
        <begin position="106"/>
        <end position="125"/>
    </location>
</feature>